<sequence>MFGEFIRRIITQL</sequence>
<accession>A0A553RPF8</accession>
<dbReference type="EMBL" id="SRMA01001575">
    <property type="protein sequence ID" value="TRZ04069.1"/>
    <property type="molecule type" value="Genomic_DNA"/>
</dbReference>
<keyword evidence="2" id="KW-1185">Reference proteome</keyword>
<proteinExistence type="predicted"/>
<evidence type="ECO:0000313" key="2">
    <source>
        <dbReference type="Proteomes" id="UP000316079"/>
    </source>
</evidence>
<name>A0A553RPF8_9TELE</name>
<evidence type="ECO:0000313" key="1">
    <source>
        <dbReference type="EMBL" id="TRZ04069.1"/>
    </source>
</evidence>
<protein>
    <submittedName>
        <fullName evidence="1">Uncharacterized protein</fullName>
    </submittedName>
</protein>
<comment type="caution">
    <text evidence="1">The sequence shown here is derived from an EMBL/GenBank/DDBJ whole genome shotgun (WGS) entry which is preliminary data.</text>
</comment>
<gene>
    <name evidence="1" type="ORF">DNTS_020841</name>
</gene>
<organism evidence="1 2">
    <name type="scientific">Danionella cerebrum</name>
    <dbReference type="NCBI Taxonomy" id="2873325"/>
    <lineage>
        <taxon>Eukaryota</taxon>
        <taxon>Metazoa</taxon>
        <taxon>Chordata</taxon>
        <taxon>Craniata</taxon>
        <taxon>Vertebrata</taxon>
        <taxon>Euteleostomi</taxon>
        <taxon>Actinopterygii</taxon>
        <taxon>Neopterygii</taxon>
        <taxon>Teleostei</taxon>
        <taxon>Ostariophysi</taxon>
        <taxon>Cypriniformes</taxon>
        <taxon>Danionidae</taxon>
        <taxon>Danioninae</taxon>
        <taxon>Danionella</taxon>
    </lineage>
</organism>
<dbReference type="Proteomes" id="UP000316079">
    <property type="component" value="Unassembled WGS sequence"/>
</dbReference>
<reference evidence="1 2" key="1">
    <citation type="journal article" date="2019" name="Sci. Data">
        <title>Hybrid genome assembly and annotation of Danionella translucida.</title>
        <authorList>
            <person name="Kadobianskyi M."/>
            <person name="Schulze L."/>
            <person name="Schuelke M."/>
            <person name="Judkewitz B."/>
        </authorList>
    </citation>
    <scope>NUCLEOTIDE SEQUENCE [LARGE SCALE GENOMIC DNA]</scope>
    <source>
        <strain evidence="1 2">Bolton</strain>
    </source>
</reference>